<evidence type="ECO:0000256" key="1">
    <source>
        <dbReference type="SAM" id="Phobius"/>
    </source>
</evidence>
<evidence type="ECO:0000313" key="2">
    <source>
        <dbReference type="EMBL" id="ADV46843.1"/>
    </source>
</evidence>
<feature type="transmembrane region" description="Helical" evidence="1">
    <location>
        <begin position="39"/>
        <end position="58"/>
    </location>
</feature>
<dbReference type="KEGG" id="nsa:Nitsa_1595"/>
<accession>E6X0J3</accession>
<proteinExistence type="predicted"/>
<dbReference type="EMBL" id="CP002452">
    <property type="protein sequence ID" value="ADV46843.1"/>
    <property type="molecule type" value="Genomic_DNA"/>
</dbReference>
<feature type="transmembrane region" description="Helical" evidence="1">
    <location>
        <begin position="12"/>
        <end position="33"/>
    </location>
</feature>
<organism evidence="2 3">
    <name type="scientific">Nitratifractor salsuginis (strain DSM 16511 / JCM 12458 / E9I37-1)</name>
    <dbReference type="NCBI Taxonomy" id="749222"/>
    <lineage>
        <taxon>Bacteria</taxon>
        <taxon>Pseudomonadati</taxon>
        <taxon>Campylobacterota</taxon>
        <taxon>Epsilonproteobacteria</taxon>
        <taxon>Campylobacterales</taxon>
        <taxon>Sulfurovaceae</taxon>
        <taxon>Nitratifractor</taxon>
    </lineage>
</organism>
<keyword evidence="1" id="KW-0812">Transmembrane</keyword>
<dbReference type="OrthoDB" id="5334890at2"/>
<gene>
    <name evidence="2" type="ordered locus">Nitsa_1595</name>
</gene>
<reference evidence="2 3" key="1">
    <citation type="journal article" date="2011" name="Stand. Genomic Sci.">
        <title>Complete genome sequence of Nitratifractor salsuginis type strain (E9I37-1).</title>
        <authorList>
            <person name="Anderson I."/>
            <person name="Sikorski J."/>
            <person name="Zeytun A."/>
            <person name="Nolan M."/>
            <person name="Lapidus A."/>
            <person name="Lucas S."/>
            <person name="Hammon N."/>
            <person name="Deshpande S."/>
            <person name="Cheng J.F."/>
            <person name="Tapia R."/>
            <person name="Han C."/>
            <person name="Goodwin L."/>
            <person name="Pitluck S."/>
            <person name="Liolios K."/>
            <person name="Pagani I."/>
            <person name="Ivanova N."/>
            <person name="Huntemann M."/>
            <person name="Mavromatis K."/>
            <person name="Ovchinikova G."/>
            <person name="Pati A."/>
            <person name="Chen A."/>
            <person name="Palaniappan K."/>
            <person name="Land M."/>
            <person name="Hauser L."/>
            <person name="Brambilla E.M."/>
            <person name="Ngatchou-Djao O.D."/>
            <person name="Rohde M."/>
            <person name="Tindall B.J."/>
            <person name="Goker M."/>
            <person name="Detter J.C."/>
            <person name="Woyke T."/>
            <person name="Bristow J."/>
            <person name="Eisen J.A."/>
            <person name="Markowitz V."/>
            <person name="Hugenholtz P."/>
            <person name="Klenk H.P."/>
            <person name="Kyrpides N.C."/>
        </authorList>
    </citation>
    <scope>NUCLEOTIDE SEQUENCE [LARGE SCALE GENOMIC DNA]</scope>
    <source>
        <strain evidence="3">DSM 16511 / JCM 12458 / E9I37-1</strain>
    </source>
</reference>
<evidence type="ECO:0000313" key="3">
    <source>
        <dbReference type="Proteomes" id="UP000008633"/>
    </source>
</evidence>
<dbReference type="RefSeq" id="WP_013554531.1">
    <property type="nucleotide sequence ID" value="NC_014935.1"/>
</dbReference>
<dbReference type="AlphaFoldDB" id="E6X0J3"/>
<dbReference type="Proteomes" id="UP000008633">
    <property type="component" value="Chromosome"/>
</dbReference>
<protein>
    <submittedName>
        <fullName evidence="2">Uncharacterized protein</fullName>
    </submittedName>
</protein>
<keyword evidence="1" id="KW-1133">Transmembrane helix</keyword>
<reference evidence="3" key="2">
    <citation type="submission" date="2011-01" db="EMBL/GenBank/DDBJ databases">
        <title>The complete genome of Nitratifractor salsuginis DSM 16511.</title>
        <authorList>
            <consortium name="US DOE Joint Genome Institute (JGI-PGF)"/>
            <person name="Lucas S."/>
            <person name="Copeland A."/>
            <person name="Lapidus A."/>
            <person name="Bruce D."/>
            <person name="Goodwin L."/>
            <person name="Pitluck S."/>
            <person name="Kyrpides N."/>
            <person name="Mavromatis K."/>
            <person name="Ivanova N."/>
            <person name="Mikhailova N."/>
            <person name="Zeytun A."/>
            <person name="Detter J.C."/>
            <person name="Tapia R."/>
            <person name="Han C."/>
            <person name="Land M."/>
            <person name="Hauser L."/>
            <person name="Markowitz V."/>
            <person name="Cheng J.-F."/>
            <person name="Hugenholtz P."/>
            <person name="Woyke T."/>
            <person name="Wu D."/>
            <person name="Tindall B."/>
            <person name="Schuetze A."/>
            <person name="Brambilla E."/>
            <person name="Klenk H.-P."/>
            <person name="Eisen J.A."/>
        </authorList>
    </citation>
    <scope>NUCLEOTIDE SEQUENCE [LARGE SCALE GENOMIC DNA]</scope>
    <source>
        <strain evidence="3">DSM 16511 / JCM 12458 / E9I37-1</strain>
    </source>
</reference>
<dbReference type="HOGENOM" id="CLU_2588407_0_0_7"/>
<name>E6X0J3_NITSE</name>
<sequence>MKKVLREIYGAGILFFYYFKWIMILGYPALVYGLDYPRWWVTDLLWLYCVALAIKDFIWKFILKRSYCEEGSCSHSTLREEETSQ</sequence>
<dbReference type="STRING" id="749222.Nitsa_1595"/>
<keyword evidence="3" id="KW-1185">Reference proteome</keyword>
<keyword evidence="1" id="KW-0472">Membrane</keyword>